<evidence type="ECO:0000313" key="2">
    <source>
        <dbReference type="Proteomes" id="UP000256780"/>
    </source>
</evidence>
<gene>
    <name evidence="1" type="ORF">CBM2587_A160121</name>
</gene>
<comment type="caution">
    <text evidence="1">The sequence shown here is derived from an EMBL/GenBank/DDBJ whole genome shotgun (WGS) entry which is preliminary data.</text>
</comment>
<accession>A0A975WVG0</accession>
<reference evidence="1 2" key="1">
    <citation type="submission" date="2018-01" db="EMBL/GenBank/DDBJ databases">
        <authorList>
            <person name="Clerissi C."/>
        </authorList>
    </citation>
    <scope>NUCLEOTIDE SEQUENCE [LARGE SCALE GENOMIC DNA]</scope>
    <source>
        <strain evidence="1">Cupriavidus sp. LMG 19464</strain>
    </source>
</reference>
<proteinExistence type="predicted"/>
<name>A0A975WVG0_9BURK</name>
<sequence length="39" mass="4573">MATLWRFESSPGHHVSRKGLRMQAFFHICPGRKALERFS</sequence>
<organism evidence="1 2">
    <name type="scientific">Cupriavidus taiwanensis</name>
    <dbReference type="NCBI Taxonomy" id="164546"/>
    <lineage>
        <taxon>Bacteria</taxon>
        <taxon>Pseudomonadati</taxon>
        <taxon>Pseudomonadota</taxon>
        <taxon>Betaproteobacteria</taxon>
        <taxon>Burkholderiales</taxon>
        <taxon>Burkholderiaceae</taxon>
        <taxon>Cupriavidus</taxon>
    </lineage>
</organism>
<dbReference type="EMBL" id="OFSQ01000008">
    <property type="protein sequence ID" value="SOY46244.1"/>
    <property type="molecule type" value="Genomic_DNA"/>
</dbReference>
<protein>
    <submittedName>
        <fullName evidence="1">Uncharacterized protein</fullName>
    </submittedName>
</protein>
<evidence type="ECO:0000313" key="1">
    <source>
        <dbReference type="EMBL" id="SOY46244.1"/>
    </source>
</evidence>
<dbReference type="Proteomes" id="UP000256780">
    <property type="component" value="Chromosome CBM2587_a"/>
</dbReference>
<dbReference type="AlphaFoldDB" id="A0A975WVG0"/>